<comment type="caution">
    <text evidence="1">The sequence shown here is derived from an EMBL/GenBank/DDBJ whole genome shotgun (WGS) entry which is preliminary data.</text>
</comment>
<sequence length="154" mass="16985">MIPETITSRAWPEIQNHAEALNPKRYRLLDFQLQPREAPRDSSGLSVAPMLYRPGKHEHDTNVAIGPRGVLGAAMRTCGFGYVWCGRKKAVLGERSAVRASEACHAVFELSQGLRLAHSVKHRRAGVAGRIETLYDGCRHLAGELKFNLEGVDG</sequence>
<dbReference type="Proteomes" id="UP001217485">
    <property type="component" value="Unassembled WGS sequence"/>
</dbReference>
<name>A0ABT5CEQ5_9BACT</name>
<proteinExistence type="predicted"/>
<accession>A0ABT5CEQ5</accession>
<evidence type="ECO:0000313" key="2">
    <source>
        <dbReference type="Proteomes" id="UP001217485"/>
    </source>
</evidence>
<organism evidence="1 2">
    <name type="scientific">Sorangium atrum</name>
    <dbReference type="NCBI Taxonomy" id="2995308"/>
    <lineage>
        <taxon>Bacteria</taxon>
        <taxon>Pseudomonadati</taxon>
        <taxon>Myxococcota</taxon>
        <taxon>Polyangia</taxon>
        <taxon>Polyangiales</taxon>
        <taxon>Polyangiaceae</taxon>
        <taxon>Sorangium</taxon>
    </lineage>
</organism>
<evidence type="ECO:0000313" key="1">
    <source>
        <dbReference type="EMBL" id="MDC0684852.1"/>
    </source>
</evidence>
<gene>
    <name evidence="1" type="ORF">POL72_44460</name>
</gene>
<keyword evidence="2" id="KW-1185">Reference proteome</keyword>
<protein>
    <submittedName>
        <fullName evidence="1">Uncharacterized protein</fullName>
    </submittedName>
</protein>
<dbReference type="RefSeq" id="WP_272102981.1">
    <property type="nucleotide sequence ID" value="NZ_JAQNDK010000006.1"/>
</dbReference>
<dbReference type="EMBL" id="JAQNDK010000006">
    <property type="protein sequence ID" value="MDC0684852.1"/>
    <property type="molecule type" value="Genomic_DNA"/>
</dbReference>
<reference evidence="1 2" key="1">
    <citation type="submission" date="2023-01" db="EMBL/GenBank/DDBJ databases">
        <title>Minimal conservation of predation-associated metabolite biosynthetic gene clusters underscores biosynthetic potential of Myxococcota including descriptions for ten novel species: Archangium lansinium sp. nov., Myxococcus landrumus sp. nov., Nannocystis bai.</title>
        <authorList>
            <person name="Ahearne A."/>
            <person name="Stevens C."/>
            <person name="Dowd S."/>
        </authorList>
    </citation>
    <scope>NUCLEOTIDE SEQUENCE [LARGE SCALE GENOMIC DNA]</scope>
    <source>
        <strain evidence="1 2">WIWO2</strain>
    </source>
</reference>